<keyword evidence="1" id="KW-0238">DNA-binding</keyword>
<dbReference type="STRING" id="453582.SAMN05421580_105168"/>
<feature type="domain" description="Tyr recombinase" evidence="3">
    <location>
        <begin position="169"/>
        <end position="335"/>
    </location>
</feature>
<dbReference type="InterPro" id="IPR002104">
    <property type="entry name" value="Integrase_catalytic"/>
</dbReference>
<dbReference type="SUPFAM" id="SSF56349">
    <property type="entry name" value="DNA breaking-rejoining enzymes"/>
    <property type="match status" value="1"/>
</dbReference>
<dbReference type="GO" id="GO:0006310">
    <property type="term" value="P:DNA recombination"/>
    <property type="evidence" value="ECO:0007669"/>
    <property type="project" value="UniProtKB-KW"/>
</dbReference>
<evidence type="ECO:0000256" key="1">
    <source>
        <dbReference type="ARBA" id="ARBA00023125"/>
    </source>
</evidence>
<dbReference type="InterPro" id="IPR013762">
    <property type="entry name" value="Integrase-like_cat_sf"/>
</dbReference>
<dbReference type="Pfam" id="PF00589">
    <property type="entry name" value="Phage_integrase"/>
    <property type="match status" value="1"/>
</dbReference>
<dbReference type="EMBL" id="FTOG01000005">
    <property type="protein sequence ID" value="SIS82045.1"/>
    <property type="molecule type" value="Genomic_DNA"/>
</dbReference>
<evidence type="ECO:0000313" key="5">
    <source>
        <dbReference type="Proteomes" id="UP000186221"/>
    </source>
</evidence>
<sequence>MKRSLKPYVQIKTVGGKTRAYYRMTWLQDGKRREKFIPLPSDIDSAEFDRAYWAIRSGTSPALKKPEKDTWADLIRAYRTHPKFTRLATSTKRAYDRILNEIAEKNADKPVRSLTRAQVRAIHAKYVDTPRRADWMVQIISLLLNFARQTLDWKVENVAEGIELYGKQREFEPWPDWMISKLETAPANVRTVAELILGTGQRPNAAINMRHDDFHGEWMDVLDEKTDTRIEVYSPPSLRAFLASQPKRGAHILAKNLTEPLGYSAVEKAFRAWRASLGEKARPFTLHGLRKLAIIRLAEAGCTDAQIQSITNQTPEMIAYYRARASRKRLSKAAITLVERNKSET</sequence>
<gene>
    <name evidence="4" type="ORF">SAMN05421580_105168</name>
</gene>
<organism evidence="4 5">
    <name type="scientific">Rhodobacter aestuarii</name>
    <dbReference type="NCBI Taxonomy" id="453582"/>
    <lineage>
        <taxon>Bacteria</taxon>
        <taxon>Pseudomonadati</taxon>
        <taxon>Pseudomonadota</taxon>
        <taxon>Alphaproteobacteria</taxon>
        <taxon>Rhodobacterales</taxon>
        <taxon>Rhodobacter group</taxon>
        <taxon>Rhodobacter</taxon>
    </lineage>
</organism>
<dbReference type="OrthoDB" id="7510934at2"/>
<dbReference type="GO" id="GO:0003677">
    <property type="term" value="F:DNA binding"/>
    <property type="evidence" value="ECO:0007669"/>
    <property type="project" value="UniProtKB-KW"/>
</dbReference>
<protein>
    <submittedName>
        <fullName evidence="4">Phage integrase family protein</fullName>
    </submittedName>
</protein>
<dbReference type="InterPro" id="IPR010998">
    <property type="entry name" value="Integrase_recombinase_N"/>
</dbReference>
<name>A0A1N7M7G6_9RHOB</name>
<keyword evidence="2" id="KW-0233">DNA recombination</keyword>
<reference evidence="5" key="1">
    <citation type="submission" date="2017-01" db="EMBL/GenBank/DDBJ databases">
        <authorList>
            <person name="Varghese N."/>
            <person name="Submissions S."/>
        </authorList>
    </citation>
    <scope>NUCLEOTIDE SEQUENCE [LARGE SCALE GENOMIC DNA]</scope>
    <source>
        <strain evidence="5">DSM 19945</strain>
    </source>
</reference>
<evidence type="ECO:0000313" key="4">
    <source>
        <dbReference type="EMBL" id="SIS82045.1"/>
    </source>
</evidence>
<evidence type="ECO:0000256" key="2">
    <source>
        <dbReference type="ARBA" id="ARBA00023172"/>
    </source>
</evidence>
<dbReference type="AlphaFoldDB" id="A0A1N7M7G6"/>
<keyword evidence="5" id="KW-1185">Reference proteome</keyword>
<dbReference type="Gene3D" id="1.10.443.10">
    <property type="entry name" value="Intergrase catalytic core"/>
    <property type="match status" value="1"/>
</dbReference>
<dbReference type="Gene3D" id="1.10.150.130">
    <property type="match status" value="1"/>
</dbReference>
<evidence type="ECO:0000259" key="3">
    <source>
        <dbReference type="PROSITE" id="PS51898"/>
    </source>
</evidence>
<proteinExistence type="predicted"/>
<dbReference type="GO" id="GO:0015074">
    <property type="term" value="P:DNA integration"/>
    <property type="evidence" value="ECO:0007669"/>
    <property type="project" value="InterPro"/>
</dbReference>
<dbReference type="Proteomes" id="UP000186221">
    <property type="component" value="Unassembled WGS sequence"/>
</dbReference>
<dbReference type="InterPro" id="IPR011010">
    <property type="entry name" value="DNA_brk_join_enz"/>
</dbReference>
<accession>A0A1N7M7G6</accession>
<dbReference type="PROSITE" id="PS51898">
    <property type="entry name" value="TYR_RECOMBINASE"/>
    <property type="match status" value="1"/>
</dbReference>